<evidence type="ECO:0000313" key="1">
    <source>
        <dbReference type="EMBL" id="TGJ75383.1"/>
    </source>
</evidence>
<evidence type="ECO:0000313" key="2">
    <source>
        <dbReference type="Proteomes" id="UP000297714"/>
    </source>
</evidence>
<dbReference type="OrthoDB" id="1696709at2"/>
<dbReference type="AlphaFoldDB" id="A0A4Z0Y904"/>
<name>A0A4Z0Y904_9FIRM</name>
<keyword evidence="2" id="KW-1185">Reference proteome</keyword>
<evidence type="ECO:0008006" key="3">
    <source>
        <dbReference type="Google" id="ProtNLM"/>
    </source>
</evidence>
<proteinExistence type="predicted"/>
<accession>A0A4Z0Y904</accession>
<dbReference type="Proteomes" id="UP000297714">
    <property type="component" value="Unassembled WGS sequence"/>
</dbReference>
<comment type="caution">
    <text evidence="1">The sequence shown here is derived from an EMBL/GenBank/DDBJ whole genome shotgun (WGS) entry which is preliminary data.</text>
</comment>
<dbReference type="RefSeq" id="WP_135661172.1">
    <property type="nucleotide sequence ID" value="NZ_SRMQ01000019.1"/>
</dbReference>
<reference evidence="1 2" key="1">
    <citation type="submission" date="2019-04" db="EMBL/GenBank/DDBJ databases">
        <authorList>
            <person name="Poehlein A."/>
            <person name="Bengelsdorf F.R."/>
            <person name="Duerre P."/>
            <person name="Daniel R."/>
        </authorList>
    </citation>
    <scope>NUCLEOTIDE SEQUENCE [LARGE SCALE GENOMIC DNA]</scope>
    <source>
        <strain evidence="1 2">BS-1</strain>
    </source>
</reference>
<sequence>MSYRKCTPEEFEEALNSVLAEYANDVTAGVKKAVDIVGDEVNQTIKAHITFKQHTGDYVKSFRVAKTYEDVFRKTKTWYVKAPHYRLTHLLENGHALRQGGRARAFPHIKYGQEIAEARMMQLAKEAAENGGH</sequence>
<gene>
    <name evidence="1" type="ORF">CAGA_24820</name>
</gene>
<protein>
    <recommendedName>
        <fullName evidence="3">HK97 gp10 family phage protein</fullName>
    </recommendedName>
</protein>
<dbReference type="EMBL" id="SRMQ01000019">
    <property type="protein sequence ID" value="TGJ75383.1"/>
    <property type="molecule type" value="Genomic_DNA"/>
</dbReference>
<organism evidence="1 2">
    <name type="scientific">Caproiciproducens galactitolivorans</name>
    <dbReference type="NCBI Taxonomy" id="642589"/>
    <lineage>
        <taxon>Bacteria</taxon>
        <taxon>Bacillati</taxon>
        <taxon>Bacillota</taxon>
        <taxon>Clostridia</taxon>
        <taxon>Eubacteriales</taxon>
        <taxon>Acutalibacteraceae</taxon>
        <taxon>Caproiciproducens</taxon>
    </lineage>
</organism>